<comment type="catalytic activity">
    <reaction evidence="7 8">
        <text>NAD(+) + ATP = ADP + NADP(+) + H(+)</text>
        <dbReference type="Rhea" id="RHEA:18629"/>
        <dbReference type="ChEBI" id="CHEBI:15378"/>
        <dbReference type="ChEBI" id="CHEBI:30616"/>
        <dbReference type="ChEBI" id="CHEBI:57540"/>
        <dbReference type="ChEBI" id="CHEBI:58349"/>
        <dbReference type="ChEBI" id="CHEBI:456216"/>
        <dbReference type="EC" id="2.7.1.23"/>
    </reaction>
</comment>
<keyword evidence="5 8" id="KW-0521">NADP</keyword>
<comment type="cofactor">
    <cofactor evidence="8">
        <name>a divalent metal cation</name>
        <dbReference type="ChEBI" id="CHEBI:60240"/>
    </cofactor>
</comment>
<name>A0A3Q9BL96_9LACT</name>
<dbReference type="GO" id="GO:0006741">
    <property type="term" value="P:NADP+ biosynthetic process"/>
    <property type="evidence" value="ECO:0007669"/>
    <property type="project" value="UniProtKB-UniRule"/>
</dbReference>
<dbReference type="SUPFAM" id="SSF111331">
    <property type="entry name" value="NAD kinase/diacylglycerol kinase-like"/>
    <property type="match status" value="1"/>
</dbReference>
<feature type="binding site" evidence="8">
    <location>
        <position position="185"/>
    </location>
    <ligand>
        <name>NAD(+)</name>
        <dbReference type="ChEBI" id="CHEBI:57540"/>
    </ligand>
</feature>
<proteinExistence type="inferred from homology"/>
<keyword evidence="10" id="KW-1185">Reference proteome</keyword>
<comment type="caution">
    <text evidence="8">Lacks conserved residue(s) required for the propagation of feature annotation.</text>
</comment>
<dbReference type="Proteomes" id="UP000273326">
    <property type="component" value="Chromosome"/>
</dbReference>
<dbReference type="GO" id="GO:0051287">
    <property type="term" value="F:NAD binding"/>
    <property type="evidence" value="ECO:0007669"/>
    <property type="project" value="UniProtKB-ARBA"/>
</dbReference>
<evidence type="ECO:0000256" key="7">
    <source>
        <dbReference type="ARBA" id="ARBA00047925"/>
    </source>
</evidence>
<dbReference type="InterPro" id="IPR017437">
    <property type="entry name" value="ATP-NAD_kinase_PpnK-typ_C"/>
</dbReference>
<dbReference type="InterPro" id="IPR002504">
    <property type="entry name" value="NADK"/>
</dbReference>
<dbReference type="GO" id="GO:0019674">
    <property type="term" value="P:NAD+ metabolic process"/>
    <property type="evidence" value="ECO:0007669"/>
    <property type="project" value="InterPro"/>
</dbReference>
<dbReference type="EC" id="2.7.1.23" evidence="8"/>
<dbReference type="PANTHER" id="PTHR20275:SF0">
    <property type="entry name" value="NAD KINASE"/>
    <property type="match status" value="1"/>
</dbReference>
<dbReference type="EMBL" id="CP034465">
    <property type="protein sequence ID" value="AZP05053.1"/>
    <property type="molecule type" value="Genomic_DNA"/>
</dbReference>
<dbReference type="AlphaFoldDB" id="A0A3Q9BL96"/>
<evidence type="ECO:0000313" key="9">
    <source>
        <dbReference type="EMBL" id="AZP05053.1"/>
    </source>
</evidence>
<dbReference type="RefSeq" id="WP_126111063.1">
    <property type="nucleotide sequence ID" value="NZ_CP034465.1"/>
</dbReference>
<evidence type="ECO:0000256" key="1">
    <source>
        <dbReference type="ARBA" id="ARBA00022679"/>
    </source>
</evidence>
<dbReference type="Pfam" id="PF20143">
    <property type="entry name" value="NAD_kinase_C"/>
    <property type="match status" value="1"/>
</dbReference>
<keyword evidence="3 8" id="KW-0418">Kinase</keyword>
<keyword evidence="2 8" id="KW-0547">Nucleotide-binding</keyword>
<feature type="binding site" evidence="8">
    <location>
        <position position="150"/>
    </location>
    <ligand>
        <name>NAD(+)</name>
        <dbReference type="ChEBI" id="CHEBI:57540"/>
    </ligand>
</feature>
<feature type="binding site" evidence="8">
    <location>
        <begin position="45"/>
        <end position="46"/>
    </location>
    <ligand>
        <name>NAD(+)</name>
        <dbReference type="ChEBI" id="CHEBI:57540"/>
    </ligand>
</feature>
<protein>
    <recommendedName>
        <fullName evidence="8">NAD kinase</fullName>
        <ecNumber evidence="8">2.7.1.23</ecNumber>
    </recommendedName>
    <alternativeName>
        <fullName evidence="8">ATP-dependent NAD kinase</fullName>
    </alternativeName>
</protein>
<dbReference type="GO" id="GO:0003951">
    <property type="term" value="F:NAD+ kinase activity"/>
    <property type="evidence" value="ECO:0007669"/>
    <property type="project" value="UniProtKB-UniRule"/>
</dbReference>
<dbReference type="Gene3D" id="3.40.50.10330">
    <property type="entry name" value="Probable inorganic polyphosphate/atp-NAD kinase, domain 1"/>
    <property type="match status" value="1"/>
</dbReference>
<dbReference type="InterPro" id="IPR016064">
    <property type="entry name" value="NAD/diacylglycerol_kinase_sf"/>
</dbReference>
<keyword evidence="4 8" id="KW-0067">ATP-binding</keyword>
<dbReference type="HAMAP" id="MF_00361">
    <property type="entry name" value="NAD_kinase"/>
    <property type="match status" value="1"/>
</dbReference>
<evidence type="ECO:0000256" key="3">
    <source>
        <dbReference type="ARBA" id="ARBA00022777"/>
    </source>
</evidence>
<organism evidence="9 10">
    <name type="scientific">Jeotgalibaca ciconiae</name>
    <dbReference type="NCBI Taxonomy" id="2496265"/>
    <lineage>
        <taxon>Bacteria</taxon>
        <taxon>Bacillati</taxon>
        <taxon>Bacillota</taxon>
        <taxon>Bacilli</taxon>
        <taxon>Lactobacillales</taxon>
        <taxon>Carnobacteriaceae</taxon>
        <taxon>Jeotgalibaca</taxon>
    </lineage>
</organism>
<dbReference type="InterPro" id="IPR017438">
    <property type="entry name" value="ATP-NAD_kinase_N"/>
</dbReference>
<keyword evidence="1 8" id="KW-0808">Transferase</keyword>
<evidence type="ECO:0000256" key="6">
    <source>
        <dbReference type="ARBA" id="ARBA00023027"/>
    </source>
</evidence>
<dbReference type="GO" id="GO:0005737">
    <property type="term" value="C:cytoplasm"/>
    <property type="evidence" value="ECO:0007669"/>
    <property type="project" value="UniProtKB-SubCell"/>
</dbReference>
<comment type="similarity">
    <text evidence="8">Belongs to the NAD kinase family.</text>
</comment>
<feature type="active site" description="Proton acceptor" evidence="8">
    <location>
        <position position="45"/>
    </location>
</feature>
<feature type="binding site" evidence="8">
    <location>
        <begin position="122"/>
        <end position="123"/>
    </location>
    <ligand>
        <name>NAD(+)</name>
        <dbReference type="ChEBI" id="CHEBI:57540"/>
    </ligand>
</feature>
<evidence type="ECO:0000256" key="5">
    <source>
        <dbReference type="ARBA" id="ARBA00022857"/>
    </source>
</evidence>
<evidence type="ECO:0000313" key="10">
    <source>
        <dbReference type="Proteomes" id="UP000273326"/>
    </source>
</evidence>
<dbReference type="PANTHER" id="PTHR20275">
    <property type="entry name" value="NAD KINASE"/>
    <property type="match status" value="1"/>
</dbReference>
<feature type="binding site" evidence="8">
    <location>
        <position position="148"/>
    </location>
    <ligand>
        <name>NAD(+)</name>
        <dbReference type="ChEBI" id="CHEBI:57540"/>
    </ligand>
</feature>
<gene>
    <name evidence="8" type="primary">nadK</name>
    <name evidence="9" type="ORF">EJN90_10620</name>
</gene>
<dbReference type="Pfam" id="PF01513">
    <property type="entry name" value="NAD_kinase"/>
    <property type="match status" value="1"/>
</dbReference>
<dbReference type="OrthoDB" id="9774737at2"/>
<reference evidence="10" key="1">
    <citation type="submission" date="2018-12" db="EMBL/GenBank/DDBJ databases">
        <title>Complete genome sequencing of Jeotgalibaca sp. H21T32.</title>
        <authorList>
            <person name="Bae J.-W."/>
            <person name="Lee S.-Y."/>
        </authorList>
    </citation>
    <scope>NUCLEOTIDE SEQUENCE [LARGE SCALE GENOMIC DNA]</scope>
    <source>
        <strain evidence="10">H21T32</strain>
    </source>
</reference>
<sequence>MRIALVNNNKPVSIKLAEEFLSKIKATGIAIDDENPDLVVTIGGDGTLLSAFHKYQHLLSTVRFVGVHTGHLGFYTDWRDYEIEDLIESLKHDKGESVSYPLLDVRVSYNNGEESDRFIALNEAVLKKVDGTMVCEIFVKEELFETFRGDGICVSTPTGSTGISKSLGGAVIHPRTEAIQLTEMASVNNRVYRTLSSPMIIAKDEWIVVKPIEEHGLIFTVDHLTFRDKKIDQLIYRIAKERVHFARYRHMHFWNRVENAFIGIANNHKQDRK</sequence>
<dbReference type="NCBIfam" id="NF003424">
    <property type="entry name" value="PRK04885.1"/>
    <property type="match status" value="1"/>
</dbReference>
<keyword evidence="6 8" id="KW-0520">NAD</keyword>
<accession>A0A3Q9BL96</accession>
<comment type="function">
    <text evidence="8">Involved in the regulation of the intracellular balance of NAD and NADP, and is a key enzyme in the biosynthesis of NADP. Catalyzes specifically the phosphorylation on 2'-hydroxyl of the adenosine moiety of NAD to yield NADP.</text>
</comment>
<keyword evidence="8" id="KW-0963">Cytoplasm</keyword>
<evidence type="ECO:0000256" key="4">
    <source>
        <dbReference type="ARBA" id="ARBA00022840"/>
    </source>
</evidence>
<dbReference type="Gene3D" id="2.60.200.30">
    <property type="entry name" value="Probable inorganic polyphosphate/atp-NAD kinase, domain 2"/>
    <property type="match status" value="1"/>
</dbReference>
<comment type="subcellular location">
    <subcellularLocation>
        <location evidence="8">Cytoplasm</location>
    </subcellularLocation>
</comment>
<evidence type="ECO:0000256" key="2">
    <source>
        <dbReference type="ARBA" id="ARBA00022741"/>
    </source>
</evidence>
<dbReference type="GO" id="GO:0005524">
    <property type="term" value="F:ATP binding"/>
    <property type="evidence" value="ECO:0007669"/>
    <property type="project" value="UniProtKB-KW"/>
</dbReference>
<evidence type="ECO:0000256" key="8">
    <source>
        <dbReference type="HAMAP-Rule" id="MF_00361"/>
    </source>
</evidence>
<dbReference type="GO" id="GO:0046872">
    <property type="term" value="F:metal ion binding"/>
    <property type="evidence" value="ECO:0007669"/>
    <property type="project" value="UniProtKB-UniRule"/>
</dbReference>
<dbReference type="KEGG" id="jeh:EJN90_10620"/>